<reference evidence="3 4" key="1">
    <citation type="submission" date="2021-03" db="EMBL/GenBank/DDBJ databases">
        <title>Comparative Genomics and Metabolomics in the genus Turicibacter.</title>
        <authorList>
            <person name="Maki J."/>
            <person name="Looft T."/>
        </authorList>
    </citation>
    <scope>NUCLEOTIDE SEQUENCE</scope>
    <source>
        <strain evidence="3">ISU324</strain>
        <strain evidence="2 4">MMM721</strain>
    </source>
</reference>
<keyword evidence="4" id="KW-1185">Reference proteome</keyword>
<dbReference type="RefSeq" id="WP_055277554.1">
    <property type="nucleotide sequence ID" value="NZ_CP071249.1"/>
</dbReference>
<name>A0A9Q9CNV6_9FIRM</name>
<organism evidence="3 5">
    <name type="scientific">Turicibacter bilis</name>
    <dbReference type="NCBI Taxonomy" id="2735723"/>
    <lineage>
        <taxon>Bacteria</taxon>
        <taxon>Bacillati</taxon>
        <taxon>Bacillota</taxon>
        <taxon>Erysipelotrichia</taxon>
        <taxon>Erysipelotrichales</taxon>
        <taxon>Turicibacteraceae</taxon>
        <taxon>Turicibacter</taxon>
    </lineage>
</organism>
<evidence type="ECO:0000313" key="2">
    <source>
        <dbReference type="EMBL" id="UUF05741.1"/>
    </source>
</evidence>
<dbReference type="EMBL" id="CP071250">
    <property type="protein sequence ID" value="UUF08811.1"/>
    <property type="molecule type" value="Genomic_DNA"/>
</dbReference>
<proteinExistence type="predicted"/>
<protein>
    <recommendedName>
        <fullName evidence="6">DUF898 domain-containing protein</fullName>
    </recommendedName>
</protein>
<feature type="transmembrane region" description="Helical" evidence="1">
    <location>
        <begin position="77"/>
        <end position="97"/>
    </location>
</feature>
<feature type="transmembrane region" description="Helical" evidence="1">
    <location>
        <begin position="31"/>
        <end position="48"/>
    </location>
</feature>
<evidence type="ECO:0000313" key="5">
    <source>
        <dbReference type="Proteomes" id="UP001058072"/>
    </source>
</evidence>
<sequence>MEYKRSTIIDNKMKYGSYYDQHFKSALIHQIKLVLLGVVTLGFAYPWILCKEQEAKCEHTVICGQRLKFIGDPKELIGHWIVWWLVIVITFGIYGLVVKIKFQQWVAANTVFENIELK</sequence>
<dbReference type="EMBL" id="CP071249">
    <property type="protein sequence ID" value="UUF05741.1"/>
    <property type="molecule type" value="Genomic_DNA"/>
</dbReference>
<dbReference type="AlphaFoldDB" id="A0A9Q9CNV6"/>
<evidence type="ECO:0000313" key="4">
    <source>
        <dbReference type="Proteomes" id="UP001058016"/>
    </source>
</evidence>
<evidence type="ECO:0000313" key="3">
    <source>
        <dbReference type="EMBL" id="UUF08811.1"/>
    </source>
</evidence>
<dbReference type="Proteomes" id="UP001058072">
    <property type="component" value="Chromosome"/>
</dbReference>
<dbReference type="Proteomes" id="UP001058016">
    <property type="component" value="Chromosome"/>
</dbReference>
<keyword evidence="1" id="KW-0472">Membrane</keyword>
<evidence type="ECO:0000256" key="1">
    <source>
        <dbReference type="SAM" id="Phobius"/>
    </source>
</evidence>
<dbReference type="Pfam" id="PF20403">
    <property type="entry name" value="DUF6693"/>
    <property type="match status" value="1"/>
</dbReference>
<dbReference type="InterPro" id="IPR046515">
    <property type="entry name" value="DUF6693"/>
</dbReference>
<evidence type="ECO:0008006" key="6">
    <source>
        <dbReference type="Google" id="ProtNLM"/>
    </source>
</evidence>
<keyword evidence="1" id="KW-1133">Transmembrane helix</keyword>
<keyword evidence="1" id="KW-0812">Transmembrane</keyword>
<gene>
    <name evidence="2" type="ORF">J0J69_11990</name>
    <name evidence="3" type="ORF">J0J70_01940</name>
</gene>
<accession>A0A9Q9CNV6</accession>